<protein>
    <submittedName>
        <fullName evidence="1">Uncharacterized protein</fullName>
    </submittedName>
</protein>
<keyword evidence="2" id="KW-1185">Reference proteome</keyword>
<comment type="caution">
    <text evidence="1">The sequence shown here is derived from an EMBL/GenBank/DDBJ whole genome shotgun (WGS) entry which is preliminary data.</text>
</comment>
<gene>
    <name evidence="1" type="ORF">L6164_002222</name>
</gene>
<sequence>MMIFYLHDSYEKPNLRRDVMVVNLLDGASIVLSVVVAHISEAYAGCFNMIILCTSSYVMVSALLMGTAYLLFYLGFIFYHYETPIGSSPLASIHRVFIAAIWKLNFKFPESAENYYWKDEKPTGLYSRREGTQLHLLPHVPSLFRFLDKGSIIREESDLSQEEQEKNGELCTVKEVREVKHIFPAVYLGLTFLAYSLVAACGDTYFLLQESNLNKKIGKFTLPVSFLFVFKSFVRDVVTLIFWSFRLTQQRITILRIGAGLFCAVLCCITAWQDELHRLGLIKKEGVLENPDKTLSLGIWVLIPQYFLIGLMEGLAENGLEKFYHNQASKSLQNFGMSFSVMVLGFGNFLSIPCVLIFGSWFKETINTSQLDRYNLMEGYSEEQELGDNIKSLKAIKEALRDQFDPIELVLSWI</sequence>
<dbReference type="Proteomes" id="UP000828941">
    <property type="component" value="Chromosome 2"/>
</dbReference>
<name>A0ACB9PXI4_BAUVA</name>
<dbReference type="EMBL" id="CM039427">
    <property type="protein sequence ID" value="KAI4353258.1"/>
    <property type="molecule type" value="Genomic_DNA"/>
</dbReference>
<organism evidence="1 2">
    <name type="scientific">Bauhinia variegata</name>
    <name type="common">Purple orchid tree</name>
    <name type="synonym">Phanera variegata</name>
    <dbReference type="NCBI Taxonomy" id="167791"/>
    <lineage>
        <taxon>Eukaryota</taxon>
        <taxon>Viridiplantae</taxon>
        <taxon>Streptophyta</taxon>
        <taxon>Embryophyta</taxon>
        <taxon>Tracheophyta</taxon>
        <taxon>Spermatophyta</taxon>
        <taxon>Magnoliopsida</taxon>
        <taxon>eudicotyledons</taxon>
        <taxon>Gunneridae</taxon>
        <taxon>Pentapetalae</taxon>
        <taxon>rosids</taxon>
        <taxon>fabids</taxon>
        <taxon>Fabales</taxon>
        <taxon>Fabaceae</taxon>
        <taxon>Cercidoideae</taxon>
        <taxon>Cercideae</taxon>
        <taxon>Bauhiniinae</taxon>
        <taxon>Bauhinia</taxon>
    </lineage>
</organism>
<proteinExistence type="predicted"/>
<accession>A0ACB9PXI4</accession>
<reference evidence="1 2" key="1">
    <citation type="journal article" date="2022" name="DNA Res.">
        <title>Chromosomal-level genome assembly of the orchid tree Bauhinia variegata (Leguminosae; Cercidoideae) supports the allotetraploid origin hypothesis of Bauhinia.</title>
        <authorList>
            <person name="Zhong Y."/>
            <person name="Chen Y."/>
            <person name="Zheng D."/>
            <person name="Pang J."/>
            <person name="Liu Y."/>
            <person name="Luo S."/>
            <person name="Meng S."/>
            <person name="Qian L."/>
            <person name="Wei D."/>
            <person name="Dai S."/>
            <person name="Zhou R."/>
        </authorList>
    </citation>
    <scope>NUCLEOTIDE SEQUENCE [LARGE SCALE GENOMIC DNA]</scope>
    <source>
        <strain evidence="1">BV-YZ2020</strain>
    </source>
</reference>
<evidence type="ECO:0000313" key="1">
    <source>
        <dbReference type="EMBL" id="KAI4353258.1"/>
    </source>
</evidence>
<evidence type="ECO:0000313" key="2">
    <source>
        <dbReference type="Proteomes" id="UP000828941"/>
    </source>
</evidence>